<evidence type="ECO:0000313" key="3">
    <source>
        <dbReference type="EMBL" id="PSR90501.1"/>
    </source>
</evidence>
<evidence type="ECO:0000256" key="1">
    <source>
        <dbReference type="SAM" id="MobiDB-lite"/>
    </source>
</evidence>
<feature type="compositionally biased region" description="Polar residues" evidence="1">
    <location>
        <begin position="8"/>
        <end position="32"/>
    </location>
</feature>
<organism evidence="3 4">
    <name type="scientific">Coniella lustricola</name>
    <dbReference type="NCBI Taxonomy" id="2025994"/>
    <lineage>
        <taxon>Eukaryota</taxon>
        <taxon>Fungi</taxon>
        <taxon>Dikarya</taxon>
        <taxon>Ascomycota</taxon>
        <taxon>Pezizomycotina</taxon>
        <taxon>Sordariomycetes</taxon>
        <taxon>Sordariomycetidae</taxon>
        <taxon>Diaporthales</taxon>
        <taxon>Schizoparmaceae</taxon>
        <taxon>Coniella</taxon>
    </lineage>
</organism>
<dbReference type="PANTHER" id="PTHR39611">
    <property type="entry name" value="HYDROXYPROLINE-RICH GLYCOPROTEIN DZ-HRGP-RELATED"/>
    <property type="match status" value="1"/>
</dbReference>
<dbReference type="InterPro" id="IPR055936">
    <property type="entry name" value="DUF7514"/>
</dbReference>
<gene>
    <name evidence="3" type="ORF">BD289DRAFT_481619</name>
</gene>
<dbReference type="Proteomes" id="UP000241462">
    <property type="component" value="Unassembled WGS sequence"/>
</dbReference>
<evidence type="ECO:0000313" key="4">
    <source>
        <dbReference type="Proteomes" id="UP000241462"/>
    </source>
</evidence>
<evidence type="ECO:0000259" key="2">
    <source>
        <dbReference type="Pfam" id="PF24355"/>
    </source>
</evidence>
<keyword evidence="4" id="KW-1185">Reference proteome</keyword>
<protein>
    <recommendedName>
        <fullName evidence="2">DUF7514 domain-containing protein</fullName>
    </recommendedName>
</protein>
<dbReference type="STRING" id="2025994.A0A2T3ABI9"/>
<dbReference type="Pfam" id="PF24355">
    <property type="entry name" value="DUF7514"/>
    <property type="match status" value="1"/>
</dbReference>
<dbReference type="OrthoDB" id="5413703at2759"/>
<accession>A0A2T3ABI9</accession>
<reference evidence="3 4" key="1">
    <citation type="journal article" date="2018" name="Mycol. Prog.">
        <title>Coniella lustricola, a new species from submerged detritus.</title>
        <authorList>
            <person name="Raudabaugh D.B."/>
            <person name="Iturriaga T."/>
            <person name="Carver A."/>
            <person name="Mondo S."/>
            <person name="Pangilinan J."/>
            <person name="Lipzen A."/>
            <person name="He G."/>
            <person name="Amirebrahimi M."/>
            <person name="Grigoriev I.V."/>
            <person name="Miller A.N."/>
        </authorList>
    </citation>
    <scope>NUCLEOTIDE SEQUENCE [LARGE SCALE GENOMIC DNA]</scope>
    <source>
        <strain evidence="3 4">B22-T-1</strain>
    </source>
</reference>
<dbReference type="AlphaFoldDB" id="A0A2T3ABI9"/>
<sequence>MKKADNPEPTSQRANEPKNSSSGHAHSQQLFNARNAKVRSQDEESTSSISLSTSITTPTIMKNTKAIRRLATSLPAIVALRKDGTRKVSLDIGQFSSTEDEEEENQTITEPRKLPLTHAPQQLTTIDKIWVVLFQTDAKPTTRMQDVALGVANYIVQEFPPQHSIIVTPNKMAAFYSQHSLKETTRTETESDTIFRHHESKRIGSLPFTLLFESHPLKTPATKSSRMTFYKALARFYDALGCQYFLVPDNSRSYPTVPSLTPRGFAHWLITVIQAYRDAEARWLDHMVATLPIEVTRNHAASSFGLRGDEKAQRLPKQVSRHLLLAKPECKIIEDPASRLTE</sequence>
<dbReference type="InParanoid" id="A0A2T3ABI9"/>
<feature type="region of interest" description="Disordered" evidence="1">
    <location>
        <begin position="1"/>
        <end position="52"/>
    </location>
</feature>
<name>A0A2T3ABI9_9PEZI</name>
<dbReference type="PANTHER" id="PTHR39611:SF1">
    <property type="entry name" value="HYDROXYPROLINE-RICH GLYCOPROTEIN DZ-HRGP"/>
    <property type="match status" value="1"/>
</dbReference>
<feature type="domain" description="DUF7514" evidence="2">
    <location>
        <begin position="133"/>
        <end position="331"/>
    </location>
</feature>
<dbReference type="EMBL" id="KZ678418">
    <property type="protein sequence ID" value="PSR90501.1"/>
    <property type="molecule type" value="Genomic_DNA"/>
</dbReference>
<proteinExistence type="predicted"/>